<organism evidence="2 3">
    <name type="scientific">Zunongwangia mangrovi</name>
    <dbReference type="NCBI Taxonomy" id="1334022"/>
    <lineage>
        <taxon>Bacteria</taxon>
        <taxon>Pseudomonadati</taxon>
        <taxon>Bacteroidota</taxon>
        <taxon>Flavobacteriia</taxon>
        <taxon>Flavobacteriales</taxon>
        <taxon>Flavobacteriaceae</taxon>
        <taxon>Zunongwangia</taxon>
    </lineage>
</organism>
<evidence type="ECO:0000259" key="1">
    <source>
        <dbReference type="PROSITE" id="PS50042"/>
    </source>
</evidence>
<dbReference type="InterPro" id="IPR000595">
    <property type="entry name" value="cNMP-bd_dom"/>
</dbReference>
<dbReference type="GO" id="GO:0016301">
    <property type="term" value="F:kinase activity"/>
    <property type="evidence" value="ECO:0007669"/>
    <property type="project" value="UniProtKB-KW"/>
</dbReference>
<protein>
    <submittedName>
        <fullName evidence="2">cAMP-binding domain of CRP or a regulatory subunit of cAMP-dependent protein kinases</fullName>
    </submittedName>
</protein>
<reference evidence="3" key="1">
    <citation type="submission" date="2016-10" db="EMBL/GenBank/DDBJ databases">
        <authorList>
            <person name="Varghese N."/>
            <person name="Submissions S."/>
        </authorList>
    </citation>
    <scope>NUCLEOTIDE SEQUENCE [LARGE SCALE GENOMIC DNA]</scope>
    <source>
        <strain evidence="3">DSM 24499</strain>
    </source>
</reference>
<dbReference type="Gene3D" id="2.60.120.10">
    <property type="entry name" value="Jelly Rolls"/>
    <property type="match status" value="1"/>
</dbReference>
<proteinExistence type="predicted"/>
<accession>A0A1I1G081</accession>
<keyword evidence="2" id="KW-0418">Kinase</keyword>
<gene>
    <name evidence="2" type="ORF">SAMN04487907_10271</name>
</gene>
<dbReference type="Pfam" id="PF00027">
    <property type="entry name" value="cNMP_binding"/>
    <property type="match status" value="1"/>
</dbReference>
<dbReference type="PROSITE" id="PS50042">
    <property type="entry name" value="CNMP_BINDING_3"/>
    <property type="match status" value="1"/>
</dbReference>
<keyword evidence="2" id="KW-0808">Transferase</keyword>
<dbReference type="CDD" id="cd00038">
    <property type="entry name" value="CAP_ED"/>
    <property type="match status" value="1"/>
</dbReference>
<keyword evidence="3" id="KW-1185">Reference proteome</keyword>
<dbReference type="OrthoDB" id="1092431at2"/>
<evidence type="ECO:0000313" key="2">
    <source>
        <dbReference type="EMBL" id="SFC05137.1"/>
    </source>
</evidence>
<dbReference type="RefSeq" id="WP_092540833.1">
    <property type="nucleotide sequence ID" value="NZ_FOKV01000002.1"/>
</dbReference>
<dbReference type="EMBL" id="FOKV01000002">
    <property type="protein sequence ID" value="SFC05137.1"/>
    <property type="molecule type" value="Genomic_DNA"/>
</dbReference>
<dbReference type="STRING" id="1334022.SAMN04487907_10271"/>
<dbReference type="SUPFAM" id="SSF51206">
    <property type="entry name" value="cAMP-binding domain-like"/>
    <property type="match status" value="1"/>
</dbReference>
<dbReference type="Proteomes" id="UP000199438">
    <property type="component" value="Unassembled WGS sequence"/>
</dbReference>
<dbReference type="InterPro" id="IPR014710">
    <property type="entry name" value="RmlC-like_jellyroll"/>
</dbReference>
<sequence>MQQKILDHVSKIIDLTDDEKAEFLSILSPLKLSKRDYLIKSGEFVHYNFFVVKGCLRAFYRDDQENEANLQFAMEDWWISDYEALSDGIPAKLNVECLEDCELLAIHRDAQEELYRRIPKFERFFRIKVMNSFIALRSRIMSSLQKSSKERYLEFYDRFPELENRIANYHIANYLGIKPESLSRIRKELI</sequence>
<feature type="domain" description="Cyclic nucleotide-binding" evidence="1">
    <location>
        <begin position="11"/>
        <end position="114"/>
    </location>
</feature>
<name>A0A1I1G081_9FLAO</name>
<evidence type="ECO:0000313" key="3">
    <source>
        <dbReference type="Proteomes" id="UP000199438"/>
    </source>
</evidence>
<dbReference type="InterPro" id="IPR018490">
    <property type="entry name" value="cNMP-bd_dom_sf"/>
</dbReference>
<dbReference type="AlphaFoldDB" id="A0A1I1G081"/>